<keyword evidence="2" id="KW-0012">Acyltransferase</keyword>
<evidence type="ECO:0000313" key="4">
    <source>
        <dbReference type="EMBL" id="KFM95450.1"/>
    </source>
</evidence>
<dbReference type="SUPFAM" id="SSF55729">
    <property type="entry name" value="Acyl-CoA N-acyltransferases (Nat)"/>
    <property type="match status" value="1"/>
</dbReference>
<accession>A0A090YTL6</accession>
<keyword evidence="5" id="KW-1185">Reference proteome</keyword>
<dbReference type="Gene3D" id="3.40.630.30">
    <property type="match status" value="1"/>
</dbReference>
<name>A0A090YTL6_PAEMA</name>
<keyword evidence="1 4" id="KW-0808">Transferase</keyword>
<evidence type="ECO:0000256" key="1">
    <source>
        <dbReference type="ARBA" id="ARBA00022679"/>
    </source>
</evidence>
<dbReference type="RefSeq" id="WP_036623741.1">
    <property type="nucleotide sequence ID" value="NZ_BGMM01000008.1"/>
</dbReference>
<dbReference type="Pfam" id="PF00583">
    <property type="entry name" value="Acetyltransf_1"/>
    <property type="match status" value="1"/>
</dbReference>
<comment type="caution">
    <text evidence="4">The sequence shown here is derived from an EMBL/GenBank/DDBJ whole genome shotgun (WGS) entry which is preliminary data.</text>
</comment>
<dbReference type="GeneID" id="77007750"/>
<sequence>MSIQVLSPALVIRKGCCDDCQHMLPLMRQLRYPTTPSVLKERLSMLEDHPLFSSLVAELDGVIVGTAFLKQYQTHDMSRPVTQITALIVDEKHRGNGFGKRLIEEAESWGRQRSSSELIVSTARENYMSAKSFYEHLGFTSLGYRLSKSLL</sequence>
<dbReference type="EMBL" id="JMQA01000042">
    <property type="protein sequence ID" value="KFM95450.1"/>
    <property type="molecule type" value="Genomic_DNA"/>
</dbReference>
<reference evidence="4 5" key="1">
    <citation type="submission" date="2014-04" db="EMBL/GenBank/DDBJ databases">
        <authorList>
            <person name="Bishop-Lilly K.A."/>
            <person name="Broomall S.M."/>
            <person name="Chain P.S."/>
            <person name="Chertkov O."/>
            <person name="Coyne S.R."/>
            <person name="Daligault H.E."/>
            <person name="Davenport K.W."/>
            <person name="Erkkila T."/>
            <person name="Frey K.G."/>
            <person name="Gibbons H.S."/>
            <person name="Gu W."/>
            <person name="Jaissle J."/>
            <person name="Johnson S.L."/>
            <person name="Koroleva G.I."/>
            <person name="Ladner J.T."/>
            <person name="Lo C.-C."/>
            <person name="Minogue T.D."/>
            <person name="Munk C."/>
            <person name="Palacios G.F."/>
            <person name="Redden C.L."/>
            <person name="Rosenzweig C.N."/>
            <person name="Scholz M.B."/>
            <person name="Teshima H."/>
            <person name="Xu Y."/>
        </authorList>
    </citation>
    <scope>NUCLEOTIDE SEQUENCE [LARGE SCALE GENOMIC DNA]</scope>
    <source>
        <strain evidence="4 5">8244</strain>
    </source>
</reference>
<evidence type="ECO:0000256" key="2">
    <source>
        <dbReference type="ARBA" id="ARBA00023315"/>
    </source>
</evidence>
<evidence type="ECO:0000313" key="5">
    <source>
        <dbReference type="Proteomes" id="UP000029278"/>
    </source>
</evidence>
<gene>
    <name evidence="4" type="ORF">DJ90_5546</name>
</gene>
<dbReference type="STRING" id="44252.DJ90_5546"/>
<dbReference type="AlphaFoldDB" id="A0A090YTL6"/>
<evidence type="ECO:0000259" key="3">
    <source>
        <dbReference type="PROSITE" id="PS51186"/>
    </source>
</evidence>
<dbReference type="Proteomes" id="UP000029278">
    <property type="component" value="Unassembled WGS sequence"/>
</dbReference>
<dbReference type="CDD" id="cd04301">
    <property type="entry name" value="NAT_SF"/>
    <property type="match status" value="1"/>
</dbReference>
<feature type="domain" description="N-acetyltransferase" evidence="3">
    <location>
        <begin position="10"/>
        <end position="151"/>
    </location>
</feature>
<protein>
    <submittedName>
        <fullName evidence="4">Acetyltransferase domain protein</fullName>
    </submittedName>
</protein>
<dbReference type="InterPro" id="IPR050832">
    <property type="entry name" value="Bact_Acetyltransf"/>
</dbReference>
<dbReference type="PROSITE" id="PS51186">
    <property type="entry name" value="GNAT"/>
    <property type="match status" value="1"/>
</dbReference>
<dbReference type="PANTHER" id="PTHR43877">
    <property type="entry name" value="AMINOALKYLPHOSPHONATE N-ACETYLTRANSFERASE-RELATED-RELATED"/>
    <property type="match status" value="1"/>
</dbReference>
<proteinExistence type="predicted"/>
<dbReference type="InterPro" id="IPR000182">
    <property type="entry name" value="GNAT_dom"/>
</dbReference>
<organism evidence="4 5">
    <name type="scientific">Paenibacillus macerans</name>
    <name type="common">Bacillus macerans</name>
    <dbReference type="NCBI Taxonomy" id="44252"/>
    <lineage>
        <taxon>Bacteria</taxon>
        <taxon>Bacillati</taxon>
        <taxon>Bacillota</taxon>
        <taxon>Bacilli</taxon>
        <taxon>Bacillales</taxon>
        <taxon>Paenibacillaceae</taxon>
        <taxon>Paenibacillus</taxon>
    </lineage>
</organism>
<dbReference type="HOGENOM" id="CLU_013985_34_4_9"/>
<dbReference type="InterPro" id="IPR016181">
    <property type="entry name" value="Acyl_CoA_acyltransferase"/>
</dbReference>
<dbReference type="PATRIC" id="fig|44252.3.peg.5275"/>
<dbReference type="GO" id="GO:0016747">
    <property type="term" value="F:acyltransferase activity, transferring groups other than amino-acyl groups"/>
    <property type="evidence" value="ECO:0007669"/>
    <property type="project" value="InterPro"/>
</dbReference>